<organism evidence="1">
    <name type="scientific">Caldisericum exile</name>
    <dbReference type="NCBI Taxonomy" id="693075"/>
    <lineage>
        <taxon>Bacteria</taxon>
        <taxon>Pseudomonadati</taxon>
        <taxon>Caldisericota/Cryosericota group</taxon>
        <taxon>Caldisericota</taxon>
        <taxon>Caldisericia</taxon>
        <taxon>Caldisericales</taxon>
        <taxon>Caldisericaceae</taxon>
        <taxon>Caldisericum</taxon>
    </lineage>
</organism>
<sequence>MKEYIIEAQKLLYALIDHFGFEDIILTFLVSNSDPRKRREFKDIHASFGQDNFSEFTPWFVLMRAKMVGKKYNAMSVVLRHFLRNQMIPFVTKDNKVIKIPKKEIYHFLILTNVSEGPESIDRTGIVSREMEIEDHVFAFDEEETYRAQNTDYRTGKPLEPEVGVICKSSIELIEHLLNGGSKLL</sequence>
<evidence type="ECO:0000313" key="1">
    <source>
        <dbReference type="EMBL" id="HGW59858.1"/>
    </source>
</evidence>
<gene>
    <name evidence="1" type="ORF">ENV82_00215</name>
</gene>
<comment type="caution">
    <text evidence="1">The sequence shown here is derived from an EMBL/GenBank/DDBJ whole genome shotgun (WGS) entry which is preliminary data.</text>
</comment>
<accession>A0A7C4XTL5</accession>
<dbReference type="AlphaFoldDB" id="A0A7C4XTL5"/>
<protein>
    <submittedName>
        <fullName evidence="1">Uncharacterized protein</fullName>
    </submittedName>
</protein>
<proteinExistence type="predicted"/>
<name>A0A7C4XTL5_9BACT</name>
<dbReference type="EMBL" id="DTHV01000010">
    <property type="protein sequence ID" value="HGW59858.1"/>
    <property type="molecule type" value="Genomic_DNA"/>
</dbReference>
<reference evidence="1" key="1">
    <citation type="journal article" date="2020" name="mSystems">
        <title>Genome- and Community-Level Interaction Insights into Carbon Utilization and Element Cycling Functions of Hydrothermarchaeota in Hydrothermal Sediment.</title>
        <authorList>
            <person name="Zhou Z."/>
            <person name="Liu Y."/>
            <person name="Xu W."/>
            <person name="Pan J."/>
            <person name="Luo Z.H."/>
            <person name="Li M."/>
        </authorList>
    </citation>
    <scope>NUCLEOTIDE SEQUENCE [LARGE SCALE GENOMIC DNA]</scope>
    <source>
        <strain evidence="1">SpSt-794</strain>
    </source>
</reference>